<dbReference type="Gene3D" id="1.20.59.20">
    <property type="match status" value="1"/>
</dbReference>
<feature type="domain" description="tRNA(Ile)-lysidine/2-thiocytidine synthase N-terminal" evidence="8">
    <location>
        <begin position="28"/>
        <end position="206"/>
    </location>
</feature>
<evidence type="ECO:0000259" key="9">
    <source>
        <dbReference type="Pfam" id="PF09179"/>
    </source>
</evidence>
<keyword evidence="3 7" id="KW-0819">tRNA processing</keyword>
<dbReference type="InterPro" id="IPR012795">
    <property type="entry name" value="tRNA_Ile_lys_synt_N"/>
</dbReference>
<dbReference type="CDD" id="cd01992">
    <property type="entry name" value="TilS_N"/>
    <property type="match status" value="1"/>
</dbReference>
<dbReference type="Gene3D" id="3.40.50.620">
    <property type="entry name" value="HUPs"/>
    <property type="match status" value="1"/>
</dbReference>
<sequence>MTGPARPVAAVRSAVAAAVGDLPPGALVLVACSGGPDSLALAAGAAFVAERSARTGSPWRARAVVVDHGLQGGSAHVADEAAAACRGLGLPADVVAVTVDGTGEAAARTARYAALERSADALGASAVLLGHTLDDQAETVLLGLARGSGARALAGMAPARGRFRRPLLGLRRTDTLGACAALGLTPWHDPTNDGTHADAALRSRVRTEVMPVLERVLGPGVAEALARSADQLRADADLLDVLAQDLLASARAADGLDVDVLTAAAPALRTRALRSAAIAAGSPAGALGHAHVQALDALITRWHGQGPVALPGGIAAHRSCGRLALGPAPG</sequence>
<keyword evidence="5 7" id="KW-0067">ATP-binding</keyword>
<dbReference type="RefSeq" id="WP_208289578.1">
    <property type="nucleotide sequence ID" value="NZ_CP074404.1"/>
</dbReference>
<keyword evidence="2 7" id="KW-0436">Ligase</keyword>
<evidence type="ECO:0000256" key="3">
    <source>
        <dbReference type="ARBA" id="ARBA00022694"/>
    </source>
</evidence>
<protein>
    <recommendedName>
        <fullName evidence="7">tRNA(Ile)-lysidine synthase</fullName>
        <ecNumber evidence="7">6.3.4.19</ecNumber>
    </recommendedName>
    <alternativeName>
        <fullName evidence="7">tRNA(Ile)-2-lysyl-cytidine synthase</fullName>
    </alternativeName>
    <alternativeName>
        <fullName evidence="7">tRNA(Ile)-lysidine synthetase</fullName>
    </alternativeName>
</protein>
<dbReference type="InterPro" id="IPR012094">
    <property type="entry name" value="tRNA_Ile_lys_synt"/>
</dbReference>
<dbReference type="InterPro" id="IPR011063">
    <property type="entry name" value="TilS/TtcA_N"/>
</dbReference>
<evidence type="ECO:0000313" key="10">
    <source>
        <dbReference type="EMBL" id="MBO3085051.1"/>
    </source>
</evidence>
<organism evidence="10 11">
    <name type="scientific">Cellulomonas fengjieae</name>
    <dbReference type="NCBI Taxonomy" id="2819978"/>
    <lineage>
        <taxon>Bacteria</taxon>
        <taxon>Bacillati</taxon>
        <taxon>Actinomycetota</taxon>
        <taxon>Actinomycetes</taxon>
        <taxon>Micrococcales</taxon>
        <taxon>Cellulomonadaceae</taxon>
        <taxon>Cellulomonas</taxon>
    </lineage>
</organism>
<dbReference type="Pfam" id="PF01171">
    <property type="entry name" value="ATP_bind_3"/>
    <property type="match status" value="1"/>
</dbReference>
<reference evidence="10 11" key="1">
    <citation type="submission" date="2021-03" db="EMBL/GenBank/DDBJ databases">
        <title>novel species in genus Cellulomonas.</title>
        <authorList>
            <person name="Zhang G."/>
        </authorList>
    </citation>
    <scope>NUCLEOTIDE SEQUENCE [LARGE SCALE GENOMIC DNA]</scope>
    <source>
        <strain evidence="11">zg-ZUI188</strain>
    </source>
</reference>
<keyword evidence="4 7" id="KW-0547">Nucleotide-binding</keyword>
<dbReference type="GO" id="GO:0032267">
    <property type="term" value="F:tRNA(Ile)-lysidine synthase activity"/>
    <property type="evidence" value="ECO:0007669"/>
    <property type="project" value="UniProtKB-EC"/>
</dbReference>
<dbReference type="NCBIfam" id="TIGR02432">
    <property type="entry name" value="lysidine_TilS_N"/>
    <property type="match status" value="1"/>
</dbReference>
<evidence type="ECO:0000256" key="4">
    <source>
        <dbReference type="ARBA" id="ARBA00022741"/>
    </source>
</evidence>
<dbReference type="InterPro" id="IPR015262">
    <property type="entry name" value="tRNA_Ile_lys_synt_subst-bd"/>
</dbReference>
<dbReference type="EC" id="6.3.4.19" evidence="7"/>
<gene>
    <name evidence="7 10" type="primary">tilS</name>
    <name evidence="10" type="ORF">J4035_10410</name>
</gene>
<evidence type="ECO:0000259" key="8">
    <source>
        <dbReference type="Pfam" id="PF01171"/>
    </source>
</evidence>
<evidence type="ECO:0000256" key="2">
    <source>
        <dbReference type="ARBA" id="ARBA00022598"/>
    </source>
</evidence>
<dbReference type="HAMAP" id="MF_01161">
    <property type="entry name" value="tRNA_Ile_lys_synt"/>
    <property type="match status" value="1"/>
</dbReference>
<dbReference type="Proteomes" id="UP000678317">
    <property type="component" value="Unassembled WGS sequence"/>
</dbReference>
<comment type="catalytic activity">
    <reaction evidence="6 7">
        <text>cytidine(34) in tRNA(Ile2) + L-lysine + ATP = lysidine(34) in tRNA(Ile2) + AMP + diphosphate + H(+)</text>
        <dbReference type="Rhea" id="RHEA:43744"/>
        <dbReference type="Rhea" id="RHEA-COMP:10625"/>
        <dbReference type="Rhea" id="RHEA-COMP:10670"/>
        <dbReference type="ChEBI" id="CHEBI:15378"/>
        <dbReference type="ChEBI" id="CHEBI:30616"/>
        <dbReference type="ChEBI" id="CHEBI:32551"/>
        <dbReference type="ChEBI" id="CHEBI:33019"/>
        <dbReference type="ChEBI" id="CHEBI:82748"/>
        <dbReference type="ChEBI" id="CHEBI:83665"/>
        <dbReference type="ChEBI" id="CHEBI:456215"/>
        <dbReference type="EC" id="6.3.4.19"/>
    </reaction>
</comment>
<comment type="domain">
    <text evidence="7">The N-terminal region contains the highly conserved SGGXDS motif, predicted to be a P-loop motif involved in ATP binding.</text>
</comment>
<keyword evidence="1 7" id="KW-0963">Cytoplasm</keyword>
<dbReference type="Pfam" id="PF09179">
    <property type="entry name" value="TilS"/>
    <property type="match status" value="1"/>
</dbReference>
<feature type="binding site" evidence="7">
    <location>
        <begin position="33"/>
        <end position="38"/>
    </location>
    <ligand>
        <name>ATP</name>
        <dbReference type="ChEBI" id="CHEBI:30616"/>
    </ligand>
</feature>
<keyword evidence="11" id="KW-1185">Reference proteome</keyword>
<evidence type="ECO:0000256" key="5">
    <source>
        <dbReference type="ARBA" id="ARBA00022840"/>
    </source>
</evidence>
<dbReference type="InterPro" id="IPR014729">
    <property type="entry name" value="Rossmann-like_a/b/a_fold"/>
</dbReference>
<accession>A0ABS3SH25</accession>
<dbReference type="EMBL" id="JAGFBM010000005">
    <property type="protein sequence ID" value="MBO3085051.1"/>
    <property type="molecule type" value="Genomic_DNA"/>
</dbReference>
<dbReference type="SUPFAM" id="SSF82829">
    <property type="entry name" value="MesJ substrate recognition domain-like"/>
    <property type="match status" value="1"/>
</dbReference>
<comment type="subcellular location">
    <subcellularLocation>
        <location evidence="7">Cytoplasm</location>
    </subcellularLocation>
</comment>
<evidence type="ECO:0000256" key="1">
    <source>
        <dbReference type="ARBA" id="ARBA00022490"/>
    </source>
</evidence>
<dbReference type="PANTHER" id="PTHR43033:SF1">
    <property type="entry name" value="TRNA(ILE)-LYSIDINE SYNTHASE-RELATED"/>
    <property type="match status" value="1"/>
</dbReference>
<comment type="similarity">
    <text evidence="7">Belongs to the tRNA(Ile)-lysidine synthase family.</text>
</comment>
<evidence type="ECO:0000256" key="7">
    <source>
        <dbReference type="HAMAP-Rule" id="MF_01161"/>
    </source>
</evidence>
<feature type="domain" description="tRNA(Ile)-lysidine synthase substrate-binding" evidence="9">
    <location>
        <begin position="256"/>
        <end position="323"/>
    </location>
</feature>
<dbReference type="PROSITE" id="PS51257">
    <property type="entry name" value="PROKAR_LIPOPROTEIN"/>
    <property type="match status" value="1"/>
</dbReference>
<name>A0ABS3SH25_9CELL</name>
<proteinExistence type="inferred from homology"/>
<comment type="caution">
    <text evidence="10">The sequence shown here is derived from an EMBL/GenBank/DDBJ whole genome shotgun (WGS) entry which is preliminary data.</text>
</comment>
<comment type="function">
    <text evidence="7">Ligates lysine onto the cytidine present at position 34 of the AUA codon-specific tRNA(Ile) that contains the anticodon CAU, in an ATP-dependent manner. Cytidine is converted to lysidine, thus changing the amino acid specificity of the tRNA from methionine to isoleucine.</text>
</comment>
<evidence type="ECO:0000256" key="6">
    <source>
        <dbReference type="ARBA" id="ARBA00048539"/>
    </source>
</evidence>
<evidence type="ECO:0000313" key="11">
    <source>
        <dbReference type="Proteomes" id="UP000678317"/>
    </source>
</evidence>
<dbReference type="SUPFAM" id="SSF52402">
    <property type="entry name" value="Adenine nucleotide alpha hydrolases-like"/>
    <property type="match status" value="1"/>
</dbReference>
<dbReference type="PANTHER" id="PTHR43033">
    <property type="entry name" value="TRNA(ILE)-LYSIDINE SYNTHASE-RELATED"/>
    <property type="match status" value="1"/>
</dbReference>